<dbReference type="HAMAP" id="MF_00917">
    <property type="entry name" value="QueE"/>
    <property type="match status" value="1"/>
</dbReference>
<comment type="catalytic activity">
    <reaction evidence="8">
        <text>6-carboxy-5,6,7,8-tetrahydropterin + H(+) = 7-carboxy-7-carbaguanine + NH4(+)</text>
        <dbReference type="Rhea" id="RHEA:27974"/>
        <dbReference type="ChEBI" id="CHEBI:15378"/>
        <dbReference type="ChEBI" id="CHEBI:28938"/>
        <dbReference type="ChEBI" id="CHEBI:61032"/>
        <dbReference type="ChEBI" id="CHEBI:61036"/>
        <dbReference type="EC" id="4.3.99.3"/>
    </reaction>
</comment>
<dbReference type="PANTHER" id="PTHR42836:SF1">
    <property type="entry name" value="7-CARBOXY-7-DEAZAGUANINE SYNTHASE"/>
    <property type="match status" value="1"/>
</dbReference>
<feature type="binding site" evidence="8">
    <location>
        <position position="42"/>
    </location>
    <ligand>
        <name>[4Fe-4S] cluster</name>
        <dbReference type="ChEBI" id="CHEBI:49883"/>
        <note>4Fe-4S-S-AdoMet</note>
    </ligand>
</feature>
<evidence type="ECO:0000256" key="8">
    <source>
        <dbReference type="HAMAP-Rule" id="MF_00917"/>
    </source>
</evidence>
<feature type="binding site" evidence="8">
    <location>
        <begin position="48"/>
        <end position="50"/>
    </location>
    <ligand>
        <name>S-adenosyl-L-methionine</name>
        <dbReference type="ChEBI" id="CHEBI:59789"/>
    </ligand>
</feature>
<dbReference type="Proteomes" id="UP000009175">
    <property type="component" value="Chromosome"/>
</dbReference>
<dbReference type="SUPFAM" id="SSF102114">
    <property type="entry name" value="Radical SAM enzymes"/>
    <property type="match status" value="1"/>
</dbReference>
<keyword evidence="2 8" id="KW-0949">S-adenosyl-L-methionine</keyword>
<evidence type="ECO:0000259" key="9">
    <source>
        <dbReference type="PROSITE" id="PS51918"/>
    </source>
</evidence>
<dbReference type="NCBIfam" id="TIGR04322">
    <property type="entry name" value="rSAM_QueE_Ecoli"/>
    <property type="match status" value="1"/>
</dbReference>
<comment type="cofactor">
    <cofactor evidence="8">
        <name>S-adenosyl-L-methionine</name>
        <dbReference type="ChEBI" id="CHEBI:59789"/>
    </cofactor>
    <text evidence="8">Binds 1 S-adenosyl-L-methionine per subunit.</text>
</comment>
<keyword evidence="1 8" id="KW-0004">4Fe-4S</keyword>
<dbReference type="PROSITE" id="PS51918">
    <property type="entry name" value="RADICAL_SAM"/>
    <property type="match status" value="1"/>
</dbReference>
<accession>A1S6M4</accession>
<evidence type="ECO:0000256" key="4">
    <source>
        <dbReference type="ARBA" id="ARBA00022842"/>
    </source>
</evidence>
<keyword evidence="11" id="KW-1185">Reference proteome</keyword>
<dbReference type="GO" id="GO:0051539">
    <property type="term" value="F:4 iron, 4 sulfur cluster binding"/>
    <property type="evidence" value="ECO:0007669"/>
    <property type="project" value="UniProtKB-UniRule"/>
</dbReference>
<proteinExistence type="inferred from homology"/>
<keyword evidence="7 8" id="KW-0456">Lyase</keyword>
<protein>
    <recommendedName>
        <fullName evidence="8">7-carboxy-7-deazaguanine synthase</fullName>
        <shortName evidence="8">CDG synthase</shortName>
        <ecNumber evidence="8">4.3.99.3</ecNumber>
    </recommendedName>
    <alternativeName>
        <fullName evidence="8">Queuosine biosynthesis protein QueE</fullName>
    </alternativeName>
</protein>
<comment type="cofactor">
    <cofactor evidence="8">
        <name>[4Fe-4S] cluster</name>
        <dbReference type="ChEBI" id="CHEBI:49883"/>
    </cofactor>
    <text evidence="8">Binds 1 [4Fe-4S] cluster. The cluster is coordinated with 3 cysteines and an exchangeable S-adenosyl-L-methionine.</text>
</comment>
<evidence type="ECO:0000256" key="2">
    <source>
        <dbReference type="ARBA" id="ARBA00022691"/>
    </source>
</evidence>
<comment type="caution">
    <text evidence="8">Lacks conserved residue(s) required for the propagation of feature annotation.</text>
</comment>
<feature type="binding site" evidence="8">
    <location>
        <position position="103"/>
    </location>
    <ligand>
        <name>substrate</name>
    </ligand>
</feature>
<keyword evidence="8" id="KW-0671">Queuosine biosynthesis</keyword>
<gene>
    <name evidence="8" type="primary">queE</name>
    <name evidence="10" type="ordered locus">Sama_1825</name>
</gene>
<dbReference type="EMBL" id="CP000507">
    <property type="protein sequence ID" value="ABM00031.1"/>
    <property type="molecule type" value="Genomic_DNA"/>
</dbReference>
<evidence type="ECO:0000256" key="5">
    <source>
        <dbReference type="ARBA" id="ARBA00023004"/>
    </source>
</evidence>
<dbReference type="STRING" id="326297.Sama_1825"/>
<dbReference type="AlphaFoldDB" id="A1S6M4"/>
<feature type="binding site" evidence="8">
    <location>
        <begin position="147"/>
        <end position="149"/>
    </location>
    <ligand>
        <name>S-adenosyl-L-methionine</name>
        <dbReference type="ChEBI" id="CHEBI:59789"/>
    </ligand>
</feature>
<dbReference type="HOGENOM" id="CLU_066739_3_0_6"/>
<feature type="domain" description="Radical SAM core" evidence="9">
    <location>
        <begin position="29"/>
        <end position="233"/>
    </location>
</feature>
<dbReference type="InterPro" id="IPR024924">
    <property type="entry name" value="7-CO-7-deazaguanine_synth-like"/>
</dbReference>
<keyword evidence="6 8" id="KW-0411">Iron-sulfur</keyword>
<dbReference type="GO" id="GO:0016840">
    <property type="term" value="F:carbon-nitrogen lyase activity"/>
    <property type="evidence" value="ECO:0007669"/>
    <property type="project" value="UniProtKB-UniRule"/>
</dbReference>
<keyword evidence="5 8" id="KW-0408">Iron</keyword>
<dbReference type="KEGG" id="saz:Sama_1825"/>
<dbReference type="GO" id="GO:0008616">
    <property type="term" value="P:tRNA queuosine(34) biosynthetic process"/>
    <property type="evidence" value="ECO:0007669"/>
    <property type="project" value="UniProtKB-UniRule"/>
</dbReference>
<dbReference type="SFLD" id="SFLDS00029">
    <property type="entry name" value="Radical_SAM"/>
    <property type="match status" value="1"/>
</dbReference>
<dbReference type="PIRSF" id="PIRSF000370">
    <property type="entry name" value="QueE"/>
    <property type="match status" value="1"/>
</dbReference>
<dbReference type="InterPro" id="IPR058240">
    <property type="entry name" value="rSAM_sf"/>
</dbReference>
<feature type="binding site" evidence="8">
    <location>
        <position position="38"/>
    </location>
    <ligand>
        <name>substrate</name>
    </ligand>
</feature>
<sequence length="233" mass="25543">MATTPTERVLMTEYPINEVFETIQGEGSHTGLPAIFVRLQGCPVACPWCDTAQTWDVLEQSKVAPADVIQVDGSIGRWAMHSASSLVAAFNQKGFTAKLVVITGGEPCMHDLTDLTQGFEAEGFHCQIETSGTFEVHCSDRTYVTVSPKINMKGGYPVLKQALVRANEIKHPVATDAHIDELDALLEGIDTSGKTICLQPISQKPRATELAMKTCIARNWRLSIQTHKYLNID</sequence>
<reference evidence="10 11" key="1">
    <citation type="submission" date="2006-12" db="EMBL/GenBank/DDBJ databases">
        <title>Complete sequence of Shewanella amazonensis SB2B.</title>
        <authorList>
            <consortium name="US DOE Joint Genome Institute"/>
            <person name="Copeland A."/>
            <person name="Lucas S."/>
            <person name="Lapidus A."/>
            <person name="Barry K."/>
            <person name="Detter J.C."/>
            <person name="Glavina del Rio T."/>
            <person name="Hammon N."/>
            <person name="Israni S."/>
            <person name="Dalin E."/>
            <person name="Tice H."/>
            <person name="Pitluck S."/>
            <person name="Munk A.C."/>
            <person name="Brettin T."/>
            <person name="Bruce D."/>
            <person name="Han C."/>
            <person name="Tapia R."/>
            <person name="Gilna P."/>
            <person name="Schmutz J."/>
            <person name="Larimer F."/>
            <person name="Land M."/>
            <person name="Hauser L."/>
            <person name="Kyrpides N."/>
            <person name="Mikhailova N."/>
            <person name="Fredrickson J."/>
            <person name="Richardson P."/>
        </authorList>
    </citation>
    <scope>NUCLEOTIDE SEQUENCE [LARGE SCALE GENOMIC DNA]</scope>
    <source>
        <strain evidence="11">ATCC BAA-1098 / SB2B</strain>
    </source>
</reference>
<comment type="subunit">
    <text evidence="8">Homodimer.</text>
</comment>
<feature type="binding site" evidence="8">
    <location>
        <position position="105"/>
    </location>
    <ligand>
        <name>S-adenosyl-L-methionine</name>
        <dbReference type="ChEBI" id="CHEBI:59789"/>
    </ligand>
</feature>
<keyword evidence="4 8" id="KW-0460">Magnesium</keyword>
<evidence type="ECO:0000256" key="3">
    <source>
        <dbReference type="ARBA" id="ARBA00022723"/>
    </source>
</evidence>
<evidence type="ECO:0000256" key="1">
    <source>
        <dbReference type="ARBA" id="ARBA00022485"/>
    </source>
</evidence>
<dbReference type="GO" id="GO:1904047">
    <property type="term" value="F:S-adenosyl-L-methionine binding"/>
    <property type="evidence" value="ECO:0007669"/>
    <property type="project" value="UniProtKB-UniRule"/>
</dbReference>
<dbReference type="UniPathway" id="UPA00391"/>
<dbReference type="PANTHER" id="PTHR42836">
    <property type="entry name" value="7-CARBOXY-7-DEAZAGUANINE SYNTHASE"/>
    <property type="match status" value="1"/>
</dbReference>
<dbReference type="Gene3D" id="3.20.20.70">
    <property type="entry name" value="Aldolase class I"/>
    <property type="match status" value="1"/>
</dbReference>
<evidence type="ECO:0000256" key="7">
    <source>
        <dbReference type="ARBA" id="ARBA00023239"/>
    </source>
</evidence>
<evidence type="ECO:0000313" key="10">
    <source>
        <dbReference type="EMBL" id="ABM00031.1"/>
    </source>
</evidence>
<keyword evidence="3 8" id="KW-0479">Metal-binding</keyword>
<dbReference type="GO" id="GO:0000287">
    <property type="term" value="F:magnesium ion binding"/>
    <property type="evidence" value="ECO:0007669"/>
    <property type="project" value="UniProtKB-UniRule"/>
</dbReference>
<feature type="binding site" evidence="8">
    <location>
        <position position="46"/>
    </location>
    <ligand>
        <name>[4Fe-4S] cluster</name>
        <dbReference type="ChEBI" id="CHEBI:49883"/>
        <note>4Fe-4S-S-AdoMet</note>
    </ligand>
</feature>
<dbReference type="eggNOG" id="COG0602">
    <property type="taxonomic scope" value="Bacteria"/>
</dbReference>
<dbReference type="InterPro" id="IPR013785">
    <property type="entry name" value="Aldolase_TIM"/>
</dbReference>
<feature type="binding site" evidence="8">
    <location>
        <position position="51"/>
    </location>
    <ligand>
        <name>Mg(2+)</name>
        <dbReference type="ChEBI" id="CHEBI:18420"/>
    </ligand>
</feature>
<dbReference type="InterPro" id="IPR007197">
    <property type="entry name" value="rSAM"/>
</dbReference>
<feature type="binding site" evidence="8">
    <location>
        <position position="49"/>
    </location>
    <ligand>
        <name>[4Fe-4S] cluster</name>
        <dbReference type="ChEBI" id="CHEBI:49883"/>
        <note>4Fe-4S-S-AdoMet</note>
    </ligand>
</feature>
<organism evidence="10 11">
    <name type="scientific">Shewanella amazonensis (strain ATCC BAA-1098 / SB2B)</name>
    <dbReference type="NCBI Taxonomy" id="326297"/>
    <lineage>
        <taxon>Bacteria</taxon>
        <taxon>Pseudomonadati</taxon>
        <taxon>Pseudomonadota</taxon>
        <taxon>Gammaproteobacteria</taxon>
        <taxon>Alteromonadales</taxon>
        <taxon>Shewanellaceae</taxon>
        <taxon>Shewanella</taxon>
    </lineage>
</organism>
<comment type="cofactor">
    <cofactor evidence="8">
        <name>Mg(2+)</name>
        <dbReference type="ChEBI" id="CHEBI:18420"/>
    </cofactor>
</comment>
<dbReference type="EC" id="4.3.99.3" evidence="8"/>
<feature type="binding site" evidence="8">
    <location>
        <begin position="23"/>
        <end position="25"/>
    </location>
    <ligand>
        <name>substrate</name>
    </ligand>
</feature>
<comment type="pathway">
    <text evidence="8">Purine metabolism; 7-cyano-7-deazaguanine biosynthesis.</text>
</comment>
<evidence type="ECO:0000313" key="11">
    <source>
        <dbReference type="Proteomes" id="UP000009175"/>
    </source>
</evidence>
<comment type="similarity">
    <text evidence="8">Belongs to the radical SAM superfamily. 7-carboxy-7-deazaguanine synthase family.</text>
</comment>
<dbReference type="InterPro" id="IPR027609">
    <property type="entry name" value="rSAM_QueE_proteobac"/>
</dbReference>
<comment type="function">
    <text evidence="8">Catalyzes the complex heterocyclic radical-mediated conversion of 6-carboxy-5,6,7,8-tetrahydropterin (CPH4) to 7-carboxy-7-deazaguanine (CDG), a step common to the biosynthetic pathways of all 7-deazapurine-containing compounds.</text>
</comment>
<name>A1S6M4_SHEAM</name>
<evidence type="ECO:0000256" key="6">
    <source>
        <dbReference type="ARBA" id="ARBA00023014"/>
    </source>
</evidence>